<keyword evidence="1" id="KW-0418">Kinase</keyword>
<reference evidence="1 2" key="1">
    <citation type="journal article" date="2016" name="Genome Announc.">
        <title>Draft Genome Sequence of the Thermotolerant Cyanobacterium Desertifilum sp. IPPAS B-1220.</title>
        <authorList>
            <person name="Mironov K.S."/>
            <person name="Sinetova M.A."/>
            <person name="Bolatkhan K."/>
            <person name="Zayadan B.K."/>
            <person name="Ustinova V.V."/>
            <person name="Kupriyanova E.V."/>
            <person name="Skrypnik A.N."/>
            <person name="Gogoleva N.E."/>
            <person name="Gogolev Y.V."/>
            <person name="Los D.A."/>
        </authorList>
    </citation>
    <scope>NUCLEOTIDE SEQUENCE [LARGE SCALE GENOMIC DNA]</scope>
    <source>
        <strain evidence="1 2">IPPAS B-1220</strain>
    </source>
</reference>
<dbReference type="EMBL" id="CP182909">
    <property type="protein sequence ID" value="XPM64117.1"/>
    <property type="molecule type" value="Genomic_DNA"/>
</dbReference>
<protein>
    <submittedName>
        <fullName evidence="1">Sensor histidine kinase</fullName>
        <ecNumber evidence="1">2.7.13.3</ecNumber>
    </submittedName>
</protein>
<dbReference type="EC" id="2.7.13.3" evidence="1"/>
<evidence type="ECO:0000313" key="2">
    <source>
        <dbReference type="Proteomes" id="UP000095472"/>
    </source>
</evidence>
<evidence type="ECO:0000313" key="1">
    <source>
        <dbReference type="EMBL" id="XPM64117.1"/>
    </source>
</evidence>
<organism evidence="1 2">
    <name type="scientific">Desertifilum tharense IPPAS B-1220</name>
    <dbReference type="NCBI Taxonomy" id="1781255"/>
    <lineage>
        <taxon>Bacteria</taxon>
        <taxon>Bacillati</taxon>
        <taxon>Cyanobacteriota</taxon>
        <taxon>Cyanophyceae</taxon>
        <taxon>Desertifilales</taxon>
        <taxon>Desertifilaceae</taxon>
        <taxon>Desertifilum</taxon>
    </lineage>
</organism>
<gene>
    <name evidence="1" type="ORF">BH720_034705</name>
</gene>
<dbReference type="Proteomes" id="UP000095472">
    <property type="component" value="Chromosome"/>
</dbReference>
<keyword evidence="2" id="KW-1185">Reference proteome</keyword>
<keyword evidence="1" id="KW-0808">Transferase</keyword>
<proteinExistence type="predicted"/>
<accession>A0ACD5GTT6</accession>
<sequence length="227" mass="25679">MSVQLAIAIQQSLLFEQAQSEIAERQQVELALRESEARERARARQLALTLRELQSTQAQLVQTEKMASLGQLVAGVAHEINNPVSFIYGNIAHANDYIDDLLSLIELYQHHYPQPAPAIQQEIEAVDLAFLVEDFPRLLQSMKEGASRIKEIVLSLRNFSRLDEAEMKEADLHSGINSTLMILQHRLKEQTQRPAVNVVREYGNLVPVACYPVPAQSGVYEYFDECH</sequence>
<name>A0ACD5GTT6_9CYAN</name>